<protein>
    <recommendedName>
        <fullName evidence="4">Yeast cell wall synthesis Kre9/Knh1-like N-terminal domain-containing protein</fullName>
    </recommendedName>
</protein>
<feature type="signal peptide" evidence="3">
    <location>
        <begin position="1"/>
        <end position="21"/>
    </location>
</feature>
<dbReference type="AlphaFoldDB" id="A0A367JQ86"/>
<name>A0A367JQ86_RHIST</name>
<proteinExistence type="predicted"/>
<evidence type="ECO:0000259" key="4">
    <source>
        <dbReference type="Pfam" id="PF10342"/>
    </source>
</evidence>
<evidence type="ECO:0000256" key="2">
    <source>
        <dbReference type="SAM" id="MobiDB-lite"/>
    </source>
</evidence>
<dbReference type="Proteomes" id="UP000253551">
    <property type="component" value="Unassembled WGS sequence"/>
</dbReference>
<feature type="compositionally biased region" description="Basic residues" evidence="2">
    <location>
        <begin position="125"/>
        <end position="173"/>
    </location>
</feature>
<organism evidence="5 6">
    <name type="scientific">Rhizopus stolonifer</name>
    <name type="common">Rhizopus nigricans</name>
    <dbReference type="NCBI Taxonomy" id="4846"/>
    <lineage>
        <taxon>Eukaryota</taxon>
        <taxon>Fungi</taxon>
        <taxon>Fungi incertae sedis</taxon>
        <taxon>Mucoromycota</taxon>
        <taxon>Mucoromycotina</taxon>
        <taxon>Mucoromycetes</taxon>
        <taxon>Mucorales</taxon>
        <taxon>Mucorineae</taxon>
        <taxon>Rhizopodaceae</taxon>
        <taxon>Rhizopus</taxon>
    </lineage>
</organism>
<feature type="compositionally biased region" description="Basic residues" evidence="2">
    <location>
        <begin position="197"/>
        <end position="232"/>
    </location>
</feature>
<dbReference type="InterPro" id="IPR018466">
    <property type="entry name" value="Kre9/Knh1-like_N"/>
</dbReference>
<gene>
    <name evidence="5" type="ORF">CU098_009522</name>
</gene>
<accession>A0A367JQ86</accession>
<dbReference type="OrthoDB" id="2278575at2759"/>
<dbReference type="PANTHER" id="PTHR40633:SF1">
    <property type="entry name" value="GPI ANCHORED SERINE-THREONINE RICH PROTEIN (AFU_ORTHOLOGUE AFUA_1G03630)"/>
    <property type="match status" value="1"/>
</dbReference>
<dbReference type="PANTHER" id="PTHR40633">
    <property type="entry name" value="MATRIX PROTEIN, PUTATIVE (AFU_ORTHOLOGUE AFUA_8G05410)-RELATED"/>
    <property type="match status" value="1"/>
</dbReference>
<dbReference type="Pfam" id="PF10342">
    <property type="entry name" value="Kre9_KNH"/>
    <property type="match status" value="1"/>
</dbReference>
<dbReference type="InterPro" id="IPR052982">
    <property type="entry name" value="SRP1/TIP1-like"/>
</dbReference>
<reference evidence="5 6" key="1">
    <citation type="journal article" date="2018" name="G3 (Bethesda)">
        <title>Phylogenetic and Phylogenomic Definition of Rhizopus Species.</title>
        <authorList>
            <person name="Gryganskyi A.P."/>
            <person name="Golan J."/>
            <person name="Dolatabadi S."/>
            <person name="Mondo S."/>
            <person name="Robb S."/>
            <person name="Idnurm A."/>
            <person name="Muszewska A."/>
            <person name="Steczkiewicz K."/>
            <person name="Masonjones S."/>
            <person name="Liao H.L."/>
            <person name="Gajdeczka M.T."/>
            <person name="Anike F."/>
            <person name="Vuek A."/>
            <person name="Anishchenko I.M."/>
            <person name="Voigt K."/>
            <person name="de Hoog G.S."/>
            <person name="Smith M.E."/>
            <person name="Heitman J."/>
            <person name="Vilgalys R."/>
            <person name="Stajich J.E."/>
        </authorList>
    </citation>
    <scope>NUCLEOTIDE SEQUENCE [LARGE SCALE GENOMIC DNA]</scope>
    <source>
        <strain evidence="5 6">LSU 92-RS-03</strain>
    </source>
</reference>
<evidence type="ECO:0000256" key="1">
    <source>
        <dbReference type="ARBA" id="ARBA00022729"/>
    </source>
</evidence>
<evidence type="ECO:0000256" key="3">
    <source>
        <dbReference type="SAM" id="SignalP"/>
    </source>
</evidence>
<feature type="region of interest" description="Disordered" evidence="2">
    <location>
        <begin position="119"/>
        <end position="232"/>
    </location>
</feature>
<evidence type="ECO:0000313" key="5">
    <source>
        <dbReference type="EMBL" id="RCH92029.1"/>
    </source>
</evidence>
<keyword evidence="6" id="KW-1185">Reference proteome</keyword>
<sequence>MLVKSSLAFLSLGVALELVLGSSVDLTHPKANDVLKAGSTVHIKWHVNDASVGPIRLQFASGKATSLNINGIIAENVDASLGSYAWKIPSDMKAKKYVIEAGPSASDLSFAGYVTVKKGSSGKKTISKKHTTKKHTTKKHTTKKHTTKKHTTKKHTTKKHTTKKHTTKKHTTNKKSSPSAVCIGYPKKEKVHERVRCHPVPKHSVKKSKKSTKKTHKKTAKKTTKKHKTTTA</sequence>
<evidence type="ECO:0000313" key="6">
    <source>
        <dbReference type="Proteomes" id="UP000253551"/>
    </source>
</evidence>
<comment type="caution">
    <text evidence="5">The sequence shown here is derived from an EMBL/GenBank/DDBJ whole genome shotgun (WGS) entry which is preliminary data.</text>
</comment>
<feature type="compositionally biased region" description="Basic and acidic residues" evidence="2">
    <location>
        <begin position="186"/>
        <end position="196"/>
    </location>
</feature>
<dbReference type="EMBL" id="PJQM01002905">
    <property type="protein sequence ID" value="RCH92029.1"/>
    <property type="molecule type" value="Genomic_DNA"/>
</dbReference>
<feature type="chain" id="PRO_5017016703" description="Yeast cell wall synthesis Kre9/Knh1-like N-terminal domain-containing protein" evidence="3">
    <location>
        <begin position="22"/>
        <end position="232"/>
    </location>
</feature>
<feature type="domain" description="Yeast cell wall synthesis Kre9/Knh1-like N-terminal" evidence="4">
    <location>
        <begin position="29"/>
        <end position="101"/>
    </location>
</feature>
<keyword evidence="1 3" id="KW-0732">Signal</keyword>
<dbReference type="STRING" id="4846.A0A367JQ86"/>